<name>A0A1I2T585_9BACT</name>
<sequence length="66" mass="7719">MLGKAFVKLSSETPIRKNFREQDRKITLILTKILLHPAGADEYYIFRYMSFYASIKKGITNFFVTP</sequence>
<gene>
    <name evidence="1" type="ORF">SAMN04487988_105125</name>
</gene>
<reference evidence="2" key="1">
    <citation type="submission" date="2016-10" db="EMBL/GenBank/DDBJ databases">
        <authorList>
            <person name="Varghese N."/>
            <person name="Submissions S."/>
        </authorList>
    </citation>
    <scope>NUCLEOTIDE SEQUENCE [LARGE SCALE GENOMIC DNA]</scope>
    <source>
        <strain evidence="2">DSM 19315</strain>
    </source>
</reference>
<dbReference type="Proteomes" id="UP000199642">
    <property type="component" value="Unassembled WGS sequence"/>
</dbReference>
<protein>
    <submittedName>
        <fullName evidence="1">Uncharacterized protein</fullName>
    </submittedName>
</protein>
<evidence type="ECO:0000313" key="1">
    <source>
        <dbReference type="EMBL" id="SFG57636.1"/>
    </source>
</evidence>
<accession>A0A1I2T585</accession>
<dbReference type="EMBL" id="FOPC01000005">
    <property type="protein sequence ID" value="SFG57636.1"/>
    <property type="molecule type" value="Genomic_DNA"/>
</dbReference>
<evidence type="ECO:0000313" key="2">
    <source>
        <dbReference type="Proteomes" id="UP000199642"/>
    </source>
</evidence>
<organism evidence="1 2">
    <name type="scientific">Algoriphagus hitonicola</name>
    <dbReference type="NCBI Taxonomy" id="435880"/>
    <lineage>
        <taxon>Bacteria</taxon>
        <taxon>Pseudomonadati</taxon>
        <taxon>Bacteroidota</taxon>
        <taxon>Cytophagia</taxon>
        <taxon>Cytophagales</taxon>
        <taxon>Cyclobacteriaceae</taxon>
        <taxon>Algoriphagus</taxon>
    </lineage>
</organism>
<keyword evidence="2" id="KW-1185">Reference proteome</keyword>
<dbReference type="AlphaFoldDB" id="A0A1I2T585"/>
<proteinExistence type="predicted"/>